<gene>
    <name evidence="1" type="ORF">GMARGA_LOCUS180</name>
</gene>
<accession>A0ABM8VVP9</accession>
<evidence type="ECO:0000313" key="1">
    <source>
        <dbReference type="EMBL" id="CAG8458495.1"/>
    </source>
</evidence>
<proteinExistence type="predicted"/>
<sequence>MSNSAKAYREFLAEQKKFRKQERIYQLALLKLFQAVSNSSDYNDAFVIYDKIKNEGNDGFKCEVKFKMGLHLLAGAGCKQNIVEGCKLVIEAERLGSLPAKKWTNDHRKKNDYGAGEACKLFK</sequence>
<organism evidence="1 2">
    <name type="scientific">Gigaspora margarita</name>
    <dbReference type="NCBI Taxonomy" id="4874"/>
    <lineage>
        <taxon>Eukaryota</taxon>
        <taxon>Fungi</taxon>
        <taxon>Fungi incertae sedis</taxon>
        <taxon>Mucoromycota</taxon>
        <taxon>Glomeromycotina</taxon>
        <taxon>Glomeromycetes</taxon>
        <taxon>Diversisporales</taxon>
        <taxon>Gigasporaceae</taxon>
        <taxon>Gigaspora</taxon>
    </lineage>
</organism>
<keyword evidence="2" id="KW-1185">Reference proteome</keyword>
<dbReference type="Proteomes" id="UP000789901">
    <property type="component" value="Unassembled WGS sequence"/>
</dbReference>
<name>A0ABM8VVP9_GIGMA</name>
<protein>
    <submittedName>
        <fullName evidence="1">30965_t:CDS:1</fullName>
    </submittedName>
</protein>
<comment type="caution">
    <text evidence="1">The sequence shown here is derived from an EMBL/GenBank/DDBJ whole genome shotgun (WGS) entry which is preliminary data.</text>
</comment>
<reference evidence="1 2" key="1">
    <citation type="submission" date="2021-06" db="EMBL/GenBank/DDBJ databases">
        <authorList>
            <person name="Kallberg Y."/>
            <person name="Tangrot J."/>
            <person name="Rosling A."/>
        </authorList>
    </citation>
    <scope>NUCLEOTIDE SEQUENCE [LARGE SCALE GENOMIC DNA]</scope>
    <source>
        <strain evidence="1 2">120-4 pot B 10/14</strain>
    </source>
</reference>
<dbReference type="EMBL" id="CAJVQB010000019">
    <property type="protein sequence ID" value="CAG8458495.1"/>
    <property type="molecule type" value="Genomic_DNA"/>
</dbReference>
<evidence type="ECO:0000313" key="2">
    <source>
        <dbReference type="Proteomes" id="UP000789901"/>
    </source>
</evidence>